<keyword evidence="4" id="KW-1185">Reference proteome</keyword>
<dbReference type="GO" id="GO:0005762">
    <property type="term" value="C:mitochondrial large ribosomal subunit"/>
    <property type="evidence" value="ECO:0007669"/>
    <property type="project" value="InterPro"/>
</dbReference>
<proteinExistence type="predicted"/>
<dbReference type="Pfam" id="PF14622">
    <property type="entry name" value="Ribonucleas_3_3"/>
    <property type="match status" value="1"/>
</dbReference>
<dbReference type="EMBL" id="MU853437">
    <property type="protein sequence ID" value="KAK4130362.1"/>
    <property type="molecule type" value="Genomic_DNA"/>
</dbReference>
<reference evidence="3" key="2">
    <citation type="submission" date="2023-05" db="EMBL/GenBank/DDBJ databases">
        <authorList>
            <consortium name="Lawrence Berkeley National Laboratory"/>
            <person name="Steindorff A."/>
            <person name="Hensen N."/>
            <person name="Bonometti L."/>
            <person name="Westerberg I."/>
            <person name="Brannstrom I.O."/>
            <person name="Guillou S."/>
            <person name="Cros-Aarteil S."/>
            <person name="Calhoun S."/>
            <person name="Haridas S."/>
            <person name="Kuo A."/>
            <person name="Mondo S."/>
            <person name="Pangilinan J."/>
            <person name="Riley R."/>
            <person name="Labutti K."/>
            <person name="Andreopoulos B."/>
            <person name="Lipzen A."/>
            <person name="Chen C."/>
            <person name="Yanf M."/>
            <person name="Daum C."/>
            <person name="Ng V."/>
            <person name="Clum A."/>
            <person name="Ohm R."/>
            <person name="Martin F."/>
            <person name="Silar P."/>
            <person name="Natvig D."/>
            <person name="Lalanne C."/>
            <person name="Gautier V."/>
            <person name="Ament-Velasquez S.L."/>
            <person name="Kruys A."/>
            <person name="Hutchinson M.I."/>
            <person name="Powell A.J."/>
            <person name="Barry K."/>
            <person name="Miller A.N."/>
            <person name="Grigoriev I.V."/>
            <person name="Debuchy R."/>
            <person name="Gladieux P."/>
            <person name="Thoren M.H."/>
            <person name="Johannesson H."/>
        </authorList>
    </citation>
    <scope>NUCLEOTIDE SEQUENCE</scope>
    <source>
        <strain evidence="3">CBS 123565</strain>
    </source>
</reference>
<dbReference type="Gene3D" id="1.10.1520.10">
    <property type="entry name" value="Ribonuclease III domain"/>
    <property type="match status" value="1"/>
</dbReference>
<organism evidence="3 4">
    <name type="scientific">Trichocladium antarcticum</name>
    <dbReference type="NCBI Taxonomy" id="1450529"/>
    <lineage>
        <taxon>Eukaryota</taxon>
        <taxon>Fungi</taxon>
        <taxon>Dikarya</taxon>
        <taxon>Ascomycota</taxon>
        <taxon>Pezizomycotina</taxon>
        <taxon>Sordariomycetes</taxon>
        <taxon>Sordariomycetidae</taxon>
        <taxon>Sordariales</taxon>
        <taxon>Chaetomiaceae</taxon>
        <taxon>Trichocladium</taxon>
    </lineage>
</organism>
<dbReference type="AlphaFoldDB" id="A0AAN6UCA0"/>
<dbReference type="GO" id="GO:0003735">
    <property type="term" value="F:structural constituent of ribosome"/>
    <property type="evidence" value="ECO:0007669"/>
    <property type="project" value="InterPro"/>
</dbReference>
<name>A0AAN6UCA0_9PEZI</name>
<dbReference type="SUPFAM" id="SSF69065">
    <property type="entry name" value="RNase III domain-like"/>
    <property type="match status" value="1"/>
</dbReference>
<feature type="region of interest" description="Disordered" evidence="1">
    <location>
        <begin position="50"/>
        <end position="76"/>
    </location>
</feature>
<dbReference type="InterPro" id="IPR036389">
    <property type="entry name" value="RNase_III_sf"/>
</dbReference>
<dbReference type="GO" id="GO:0006396">
    <property type="term" value="P:RNA processing"/>
    <property type="evidence" value="ECO:0007669"/>
    <property type="project" value="InterPro"/>
</dbReference>
<sequence length="285" mass="32096">MALNPSRSAFASTCTGLRRCSAPAHSVAHCRQLSSSAARNNDPFSVLTETVERQPQPVKRQPQPVERQAEFQQHERPRWSYTPERMKGPGFSLNIVKDPRRTIWRNNDDPAKVDAMYNRLLGTNGEKMLPDEIKWLAITHKSFDQGRRGFNTRLAYFGFGRLIVSLEATRNIMVMPALGAQDSPIQDPFNREPFQHPALANADKLSSRQPQDMVQKDKMAKLAIDVGLAEVIRWKPRMPENLDQSGITVVLNTAVFAIIGAISLQHGAETAHRVVRERILRRVGA</sequence>
<evidence type="ECO:0000313" key="4">
    <source>
        <dbReference type="Proteomes" id="UP001304895"/>
    </source>
</evidence>
<evidence type="ECO:0000313" key="3">
    <source>
        <dbReference type="EMBL" id="KAK4130362.1"/>
    </source>
</evidence>
<dbReference type="Proteomes" id="UP001304895">
    <property type="component" value="Unassembled WGS sequence"/>
</dbReference>
<accession>A0AAN6UCA0</accession>
<dbReference type="InterPro" id="IPR000999">
    <property type="entry name" value="RNase_III_dom"/>
</dbReference>
<gene>
    <name evidence="3" type="ORF">BT67DRAFT_445726</name>
</gene>
<reference evidence="3" key="1">
    <citation type="journal article" date="2023" name="Mol. Phylogenet. Evol.">
        <title>Genome-scale phylogeny and comparative genomics of the fungal order Sordariales.</title>
        <authorList>
            <person name="Hensen N."/>
            <person name="Bonometti L."/>
            <person name="Westerberg I."/>
            <person name="Brannstrom I.O."/>
            <person name="Guillou S."/>
            <person name="Cros-Aarteil S."/>
            <person name="Calhoun S."/>
            <person name="Haridas S."/>
            <person name="Kuo A."/>
            <person name="Mondo S."/>
            <person name="Pangilinan J."/>
            <person name="Riley R."/>
            <person name="LaButti K."/>
            <person name="Andreopoulos B."/>
            <person name="Lipzen A."/>
            <person name="Chen C."/>
            <person name="Yan M."/>
            <person name="Daum C."/>
            <person name="Ng V."/>
            <person name="Clum A."/>
            <person name="Steindorff A."/>
            <person name="Ohm R.A."/>
            <person name="Martin F."/>
            <person name="Silar P."/>
            <person name="Natvig D.O."/>
            <person name="Lalanne C."/>
            <person name="Gautier V."/>
            <person name="Ament-Velasquez S.L."/>
            <person name="Kruys A."/>
            <person name="Hutchinson M.I."/>
            <person name="Powell A.J."/>
            <person name="Barry K."/>
            <person name="Miller A.N."/>
            <person name="Grigoriev I.V."/>
            <person name="Debuchy R."/>
            <person name="Gladieux P."/>
            <person name="Hiltunen Thoren M."/>
            <person name="Johannesson H."/>
        </authorList>
    </citation>
    <scope>NUCLEOTIDE SEQUENCE</scope>
    <source>
        <strain evidence="3">CBS 123565</strain>
    </source>
</reference>
<dbReference type="GO" id="GO:0004525">
    <property type="term" value="F:ribonuclease III activity"/>
    <property type="evidence" value="ECO:0007669"/>
    <property type="project" value="InterPro"/>
</dbReference>
<evidence type="ECO:0000256" key="1">
    <source>
        <dbReference type="SAM" id="MobiDB-lite"/>
    </source>
</evidence>
<comment type="caution">
    <text evidence="3">The sequence shown here is derived from an EMBL/GenBank/DDBJ whole genome shotgun (WGS) entry which is preliminary data.</text>
</comment>
<dbReference type="PANTHER" id="PTHR28160">
    <property type="entry name" value="54S RIBOSOMAL PROTEIN L15, MITOCHONDRIAL"/>
    <property type="match status" value="1"/>
</dbReference>
<dbReference type="InterPro" id="IPR040030">
    <property type="entry name" value="Ribosomal_mL57"/>
</dbReference>
<feature type="compositionally biased region" description="Basic and acidic residues" evidence="1">
    <location>
        <begin position="67"/>
        <end position="76"/>
    </location>
</feature>
<dbReference type="FunFam" id="1.10.1520.10:FF:000018">
    <property type="entry name" value="RNase III domain protein"/>
    <property type="match status" value="1"/>
</dbReference>
<feature type="domain" description="RNase III" evidence="2">
    <location>
        <begin position="131"/>
        <end position="282"/>
    </location>
</feature>
<dbReference type="GO" id="GO:0032543">
    <property type="term" value="P:mitochondrial translation"/>
    <property type="evidence" value="ECO:0007669"/>
    <property type="project" value="InterPro"/>
</dbReference>
<dbReference type="PANTHER" id="PTHR28160:SF1">
    <property type="entry name" value="LARGE RIBOSOMAL SUBUNIT PROTEIN ML57"/>
    <property type="match status" value="1"/>
</dbReference>
<feature type="compositionally biased region" description="Low complexity" evidence="1">
    <location>
        <begin position="53"/>
        <end position="66"/>
    </location>
</feature>
<protein>
    <recommendedName>
        <fullName evidence="2">RNase III domain-containing protein</fullName>
    </recommendedName>
</protein>
<evidence type="ECO:0000259" key="2">
    <source>
        <dbReference type="Pfam" id="PF14622"/>
    </source>
</evidence>